<gene>
    <name evidence="1" type="ORF">TGEB3V08_LOCUS6205</name>
</gene>
<reference evidence="1" key="1">
    <citation type="submission" date="2020-11" db="EMBL/GenBank/DDBJ databases">
        <authorList>
            <person name="Tran Van P."/>
        </authorList>
    </citation>
    <scope>NUCLEOTIDE SEQUENCE</scope>
</reference>
<sequence length="206" mass="24226">MSYQGIHRHKSLGTAGLVQHEISALDHATTESMDEIACRLVTYFIRCDGEVDNVQTNFHDGEQSSRHFDVSPDFVERVNKKIREYSHFTCYEVPSYCTHNLLTIYYELVIEKLQYRKRKRTHICVDGEWKTIYKNLRQCTRLGYIPDLPILGGLVQHESSALDHVATEDEELEWYFGQWRSYRGTTGAVSYYRFWGNKHSRFINLC</sequence>
<evidence type="ECO:0000313" key="1">
    <source>
        <dbReference type="EMBL" id="CAD7595875.1"/>
    </source>
</evidence>
<name>A0A7R9JZM1_TIMGE</name>
<organism evidence="1">
    <name type="scientific">Timema genevievae</name>
    <name type="common">Walking stick</name>
    <dbReference type="NCBI Taxonomy" id="629358"/>
    <lineage>
        <taxon>Eukaryota</taxon>
        <taxon>Metazoa</taxon>
        <taxon>Ecdysozoa</taxon>
        <taxon>Arthropoda</taxon>
        <taxon>Hexapoda</taxon>
        <taxon>Insecta</taxon>
        <taxon>Pterygota</taxon>
        <taxon>Neoptera</taxon>
        <taxon>Polyneoptera</taxon>
        <taxon>Phasmatodea</taxon>
        <taxon>Timematodea</taxon>
        <taxon>Timematoidea</taxon>
        <taxon>Timematidae</taxon>
        <taxon>Timema</taxon>
    </lineage>
</organism>
<protein>
    <submittedName>
        <fullName evidence="1">Uncharacterized protein</fullName>
    </submittedName>
</protein>
<proteinExistence type="predicted"/>
<dbReference type="AlphaFoldDB" id="A0A7R9JZM1"/>
<accession>A0A7R9JZM1</accession>
<dbReference type="EMBL" id="OE841468">
    <property type="protein sequence ID" value="CAD7595875.1"/>
    <property type="molecule type" value="Genomic_DNA"/>
</dbReference>